<dbReference type="InterPro" id="IPR009057">
    <property type="entry name" value="Homeodomain-like_sf"/>
</dbReference>
<accession>A0A8X6SCV0</accession>
<proteinExistence type="predicted"/>
<keyword evidence="3" id="KW-1185">Reference proteome</keyword>
<evidence type="ECO:0000256" key="1">
    <source>
        <dbReference type="ARBA" id="ARBA00004123"/>
    </source>
</evidence>
<gene>
    <name evidence="2" type="primary">NCL1_20560</name>
    <name evidence="2" type="ORF">TNCV_4661171</name>
</gene>
<comment type="subcellular location">
    <subcellularLocation>
        <location evidence="1">Nucleus</location>
    </subcellularLocation>
</comment>
<dbReference type="Proteomes" id="UP000887159">
    <property type="component" value="Unassembled WGS sequence"/>
</dbReference>
<name>A0A8X6SCV0_TRICX</name>
<dbReference type="GO" id="GO:0005634">
    <property type="term" value="C:nucleus"/>
    <property type="evidence" value="ECO:0007669"/>
    <property type="project" value="UniProtKB-SubCell"/>
</dbReference>
<reference evidence="2" key="1">
    <citation type="submission" date="2020-08" db="EMBL/GenBank/DDBJ databases">
        <title>Multicomponent nature underlies the extraordinary mechanical properties of spider dragline silk.</title>
        <authorList>
            <person name="Kono N."/>
            <person name="Nakamura H."/>
            <person name="Mori M."/>
            <person name="Yoshida Y."/>
            <person name="Ohtoshi R."/>
            <person name="Malay A.D."/>
            <person name="Moran D.A.P."/>
            <person name="Tomita M."/>
            <person name="Numata K."/>
            <person name="Arakawa K."/>
        </authorList>
    </citation>
    <scope>NUCLEOTIDE SEQUENCE</scope>
</reference>
<protein>
    <recommendedName>
        <fullName evidence="4">Transposase Tc1-like domain-containing protein</fullName>
    </recommendedName>
</protein>
<evidence type="ECO:0000313" key="2">
    <source>
        <dbReference type="EMBL" id="GFY08925.1"/>
    </source>
</evidence>
<evidence type="ECO:0008006" key="4">
    <source>
        <dbReference type="Google" id="ProtNLM"/>
    </source>
</evidence>
<dbReference type="SUPFAM" id="SSF46689">
    <property type="entry name" value="Homeodomain-like"/>
    <property type="match status" value="1"/>
</dbReference>
<dbReference type="AlphaFoldDB" id="A0A8X6SCV0"/>
<dbReference type="Gene3D" id="1.10.10.60">
    <property type="entry name" value="Homeodomain-like"/>
    <property type="match status" value="1"/>
</dbReference>
<dbReference type="EMBL" id="BMAU01021284">
    <property type="protein sequence ID" value="GFY08925.1"/>
    <property type="molecule type" value="Genomic_DNA"/>
</dbReference>
<evidence type="ECO:0000313" key="3">
    <source>
        <dbReference type="Proteomes" id="UP000887159"/>
    </source>
</evidence>
<comment type="caution">
    <text evidence="2">The sequence shown here is derived from an EMBL/GenBank/DDBJ whole genome shotgun (WGS) entry which is preliminary data.</text>
</comment>
<sequence length="162" mass="19135">MVKISVALQEYLSTTEKILRSRILAHYEQLSKFERGRIIGLKQAGWENQRIARRMGRSDDAIRRCWQERIDGGRFQLHDSRGRPRATADREDRLIIRSAVTAPDSSLSIIRRATRTRVSIMTIQRRMIERKLHSYRPLRHLPLRHLPLTPALYRARLQWCLA</sequence>
<organism evidence="2 3">
    <name type="scientific">Trichonephila clavipes</name>
    <name type="common">Golden silk orbweaver</name>
    <name type="synonym">Nephila clavipes</name>
    <dbReference type="NCBI Taxonomy" id="2585209"/>
    <lineage>
        <taxon>Eukaryota</taxon>
        <taxon>Metazoa</taxon>
        <taxon>Ecdysozoa</taxon>
        <taxon>Arthropoda</taxon>
        <taxon>Chelicerata</taxon>
        <taxon>Arachnida</taxon>
        <taxon>Araneae</taxon>
        <taxon>Araneomorphae</taxon>
        <taxon>Entelegynae</taxon>
        <taxon>Araneoidea</taxon>
        <taxon>Nephilidae</taxon>
        <taxon>Trichonephila</taxon>
    </lineage>
</organism>